<accession>A0A2P2PHE4</accession>
<sequence length="32" mass="3755">MTVISCYLCEFLMEHRSVKIREEVNASITHKS</sequence>
<evidence type="ECO:0000313" key="1">
    <source>
        <dbReference type="EMBL" id="MBX54102.1"/>
    </source>
</evidence>
<dbReference type="EMBL" id="GGEC01073618">
    <property type="protein sequence ID" value="MBX54102.1"/>
    <property type="molecule type" value="Transcribed_RNA"/>
</dbReference>
<protein>
    <submittedName>
        <fullName evidence="1">Uncharacterized protein</fullName>
    </submittedName>
</protein>
<name>A0A2P2PHE4_RHIMU</name>
<dbReference type="AlphaFoldDB" id="A0A2P2PHE4"/>
<organism evidence="1">
    <name type="scientific">Rhizophora mucronata</name>
    <name type="common">Asiatic mangrove</name>
    <dbReference type="NCBI Taxonomy" id="61149"/>
    <lineage>
        <taxon>Eukaryota</taxon>
        <taxon>Viridiplantae</taxon>
        <taxon>Streptophyta</taxon>
        <taxon>Embryophyta</taxon>
        <taxon>Tracheophyta</taxon>
        <taxon>Spermatophyta</taxon>
        <taxon>Magnoliopsida</taxon>
        <taxon>eudicotyledons</taxon>
        <taxon>Gunneridae</taxon>
        <taxon>Pentapetalae</taxon>
        <taxon>rosids</taxon>
        <taxon>fabids</taxon>
        <taxon>Malpighiales</taxon>
        <taxon>Rhizophoraceae</taxon>
        <taxon>Rhizophora</taxon>
    </lineage>
</organism>
<reference evidence="1" key="1">
    <citation type="submission" date="2018-02" db="EMBL/GenBank/DDBJ databases">
        <title>Rhizophora mucronata_Transcriptome.</title>
        <authorList>
            <person name="Meera S.P."/>
            <person name="Sreeshan A."/>
            <person name="Augustine A."/>
        </authorList>
    </citation>
    <scope>NUCLEOTIDE SEQUENCE</scope>
    <source>
        <tissue evidence="1">Leaf</tissue>
    </source>
</reference>
<proteinExistence type="predicted"/>